<proteinExistence type="inferred from homology"/>
<dbReference type="Proteomes" id="UP000694545">
    <property type="component" value="Unplaced"/>
</dbReference>
<dbReference type="GO" id="GO:0016705">
    <property type="term" value="F:oxidoreductase activity, acting on paired donors, with incorporation or reduction of molecular oxygen"/>
    <property type="evidence" value="ECO:0007669"/>
    <property type="project" value="InterPro"/>
</dbReference>
<sequence length="458" mass="53086">TSVIIASNTVSPFLKSIMGLFPQLLFLFIGSVFICGFLKVFQLYQNKKKLLKTFKSFPGPASHWFYGHSKQTVRAQELVKVLEWTEKYPYAFPRWFNGFMATLHISHPDYAKAVFNHGGKQFILFVSAGEGLLVLHGPKWFQHRRLLTPGFHYDILKPYVALIAESTKVMLDKWEKLLEKDTTKSLEMFEHVSLMTLDSIMKCAFGSQDLDNYIKAVYDLTYLISKRVRNIFYWNNLMFRCTSAGQRFLEACRLAHQHTEKVIEERKKVFKQEAELEKIQKKRYLDFLDILLCARDEHGMGLSDDDLRAEVDTFMFEGHDTTASGIAWILYAMAQNPEHQQRCREEIMEVLGDRDTIQHDLGKIPYTTMCVKESLRLYPPVPTVSRQLSKPITFCDGRTMPEGAIVSIHIYCIHRNPAMWHNPEVICNQWIAADLHIVMKAEVHSTVQKLHYLDTVGM</sequence>
<organism evidence="9 10">
    <name type="scientific">Varanus komodoensis</name>
    <name type="common">Komodo dragon</name>
    <dbReference type="NCBI Taxonomy" id="61221"/>
    <lineage>
        <taxon>Eukaryota</taxon>
        <taxon>Metazoa</taxon>
        <taxon>Chordata</taxon>
        <taxon>Craniata</taxon>
        <taxon>Vertebrata</taxon>
        <taxon>Euteleostomi</taxon>
        <taxon>Lepidosauria</taxon>
        <taxon>Squamata</taxon>
        <taxon>Bifurcata</taxon>
        <taxon>Unidentata</taxon>
        <taxon>Episquamata</taxon>
        <taxon>Toxicofera</taxon>
        <taxon>Anguimorpha</taxon>
        <taxon>Paleoanguimorpha</taxon>
        <taxon>Varanoidea</taxon>
        <taxon>Varanidae</taxon>
        <taxon>Varanus</taxon>
    </lineage>
</organism>
<keyword evidence="8" id="KW-1133">Transmembrane helix</keyword>
<evidence type="ECO:0000256" key="5">
    <source>
        <dbReference type="ARBA" id="ARBA00023002"/>
    </source>
</evidence>
<keyword evidence="5" id="KW-0560">Oxidoreductase</keyword>
<dbReference type="AlphaFoldDB" id="A0A8D2KV54"/>
<keyword evidence="8" id="KW-0472">Membrane</keyword>
<evidence type="ECO:0000256" key="4">
    <source>
        <dbReference type="ARBA" id="ARBA00022723"/>
    </source>
</evidence>
<evidence type="ECO:0000256" key="6">
    <source>
        <dbReference type="ARBA" id="ARBA00023004"/>
    </source>
</evidence>
<dbReference type="Ensembl" id="ENSVKKT00000009730.1">
    <property type="protein sequence ID" value="ENSVKKP00000009492.1"/>
    <property type="gene ID" value="ENSVKKG00000005774.1"/>
</dbReference>
<evidence type="ECO:0000256" key="2">
    <source>
        <dbReference type="ARBA" id="ARBA00010617"/>
    </source>
</evidence>
<reference evidence="9" key="1">
    <citation type="submission" date="2025-08" db="UniProtKB">
        <authorList>
            <consortium name="Ensembl"/>
        </authorList>
    </citation>
    <scope>IDENTIFICATION</scope>
</reference>
<keyword evidence="3" id="KW-0349">Heme</keyword>
<dbReference type="GO" id="GO:0005506">
    <property type="term" value="F:iron ion binding"/>
    <property type="evidence" value="ECO:0007669"/>
    <property type="project" value="InterPro"/>
</dbReference>
<dbReference type="InterPro" id="IPR036396">
    <property type="entry name" value="Cyt_P450_sf"/>
</dbReference>
<evidence type="ECO:0000256" key="3">
    <source>
        <dbReference type="ARBA" id="ARBA00022617"/>
    </source>
</evidence>
<evidence type="ECO:0000256" key="7">
    <source>
        <dbReference type="ARBA" id="ARBA00023033"/>
    </source>
</evidence>
<dbReference type="GO" id="GO:0004497">
    <property type="term" value="F:monooxygenase activity"/>
    <property type="evidence" value="ECO:0007669"/>
    <property type="project" value="UniProtKB-KW"/>
</dbReference>
<keyword evidence="4" id="KW-0479">Metal-binding</keyword>
<accession>A0A8D2KV54</accession>
<evidence type="ECO:0000313" key="9">
    <source>
        <dbReference type="Ensembl" id="ENSVKKP00000009492.1"/>
    </source>
</evidence>
<evidence type="ECO:0000256" key="8">
    <source>
        <dbReference type="SAM" id="Phobius"/>
    </source>
</evidence>
<dbReference type="Pfam" id="PF00067">
    <property type="entry name" value="p450"/>
    <property type="match status" value="1"/>
</dbReference>
<dbReference type="PANTHER" id="PTHR24291:SF201">
    <property type="entry name" value="CYTOCHROME P450, FAMILY 4, SUBFAMILY B, POLYPEPTIDE 7"/>
    <property type="match status" value="1"/>
</dbReference>
<keyword evidence="6" id="KW-0408">Iron</keyword>
<dbReference type="GO" id="GO:0020037">
    <property type="term" value="F:heme binding"/>
    <property type="evidence" value="ECO:0007669"/>
    <property type="project" value="InterPro"/>
</dbReference>
<comment type="similarity">
    <text evidence="2">Belongs to the cytochrome P450 family.</text>
</comment>
<dbReference type="Gene3D" id="1.10.630.10">
    <property type="entry name" value="Cytochrome P450"/>
    <property type="match status" value="1"/>
</dbReference>
<dbReference type="InterPro" id="IPR002402">
    <property type="entry name" value="Cyt_P450_E_grp-II"/>
</dbReference>
<dbReference type="PANTHER" id="PTHR24291">
    <property type="entry name" value="CYTOCHROME P450 FAMILY 4"/>
    <property type="match status" value="1"/>
</dbReference>
<dbReference type="InterPro" id="IPR001128">
    <property type="entry name" value="Cyt_P450"/>
</dbReference>
<keyword evidence="8" id="KW-0812">Transmembrane</keyword>
<feature type="transmembrane region" description="Helical" evidence="8">
    <location>
        <begin position="20"/>
        <end position="41"/>
    </location>
</feature>
<keyword evidence="10" id="KW-1185">Reference proteome</keyword>
<protein>
    <submittedName>
        <fullName evidence="9">Uncharacterized protein</fullName>
    </submittedName>
</protein>
<dbReference type="SUPFAM" id="SSF48264">
    <property type="entry name" value="Cytochrome P450"/>
    <property type="match status" value="1"/>
</dbReference>
<reference evidence="9" key="2">
    <citation type="submission" date="2025-09" db="UniProtKB">
        <authorList>
            <consortium name="Ensembl"/>
        </authorList>
    </citation>
    <scope>IDENTIFICATION</scope>
</reference>
<evidence type="ECO:0000313" key="10">
    <source>
        <dbReference type="Proteomes" id="UP000694545"/>
    </source>
</evidence>
<keyword evidence="7" id="KW-0503">Monooxygenase</keyword>
<comment type="cofactor">
    <cofactor evidence="1">
        <name>heme</name>
        <dbReference type="ChEBI" id="CHEBI:30413"/>
    </cofactor>
</comment>
<name>A0A8D2KV54_VARKO</name>
<dbReference type="InterPro" id="IPR050196">
    <property type="entry name" value="Cytochrome_P450_Monoox"/>
</dbReference>
<dbReference type="PRINTS" id="PR00464">
    <property type="entry name" value="EP450II"/>
</dbReference>
<evidence type="ECO:0000256" key="1">
    <source>
        <dbReference type="ARBA" id="ARBA00001971"/>
    </source>
</evidence>